<name>A0ABY5JRG2_9BACI</name>
<dbReference type="EMBL" id="CP101914">
    <property type="protein sequence ID" value="UUI02731.1"/>
    <property type="molecule type" value="Genomic_DNA"/>
</dbReference>
<evidence type="ECO:0000313" key="2">
    <source>
        <dbReference type="Proteomes" id="UP001059773"/>
    </source>
</evidence>
<gene>
    <name evidence="1" type="ORF">NP439_22280</name>
</gene>
<evidence type="ECO:0000313" key="1">
    <source>
        <dbReference type="EMBL" id="UUI02731.1"/>
    </source>
</evidence>
<accession>A0ABY5JRG2</accession>
<evidence type="ECO:0008006" key="3">
    <source>
        <dbReference type="Google" id="ProtNLM"/>
    </source>
</evidence>
<keyword evidence="2" id="KW-1185">Reference proteome</keyword>
<proteinExistence type="predicted"/>
<dbReference type="RefSeq" id="WP_256707933.1">
    <property type="nucleotide sequence ID" value="NZ_CP101914.1"/>
</dbReference>
<sequence length="419" mass="48679">MHPVTEELIEKTREQFQLNDFYLESYDFLLHEEDKIDLSMTWLPNGVIKNDDLNPDGAIVIDMDIETQKWIHIVFVNEKNLLPAEVFPQVNNMEAMIEWVEDLTQLEYGRQFKLVNETKERIAFHAAVDNIRLFPGGTIDISFNEDGLLSSFYVQGMFADESQIQWEPFNLVDEVIQPLAKQHCKLIEVPDESSAAWKPLYVISSFLVPNQNPDAVIYFDKIENNLSYKPLHTILTWQEPSIEKFEEKEIDLKYSFTEEEVFQKRAFQDNNLPISDEAVEKIVPEITNMLRMEFPDDSGIWRLTSVKRERGYILARLDPAEATPKVIYPSLMLWIHPETLKVENYMDPSSLLEAFDFFEEAEAVKINVETAAERLYEYMEVEPVYVYDQQTKMYRLCGKVTSGAYAVDAVTGELSTTDD</sequence>
<organism evidence="1 2">
    <name type="scientific">Oceanobacillus jeddahense</name>
    <dbReference type="NCBI Taxonomy" id="1462527"/>
    <lineage>
        <taxon>Bacteria</taxon>
        <taxon>Bacillati</taxon>
        <taxon>Bacillota</taxon>
        <taxon>Bacilli</taxon>
        <taxon>Bacillales</taxon>
        <taxon>Bacillaceae</taxon>
        <taxon>Oceanobacillus</taxon>
    </lineage>
</organism>
<reference evidence="1" key="1">
    <citation type="submission" date="2022-07" db="EMBL/GenBank/DDBJ databases">
        <title>FELIX.</title>
        <authorList>
            <person name="Wan K.H."/>
            <person name="Park S."/>
            <person name="Lawrence Q."/>
            <person name="Eichenberger J.P."/>
            <person name="Booth B.W."/>
            <person name="Piaggio A.J."/>
            <person name="Chandler J.C."/>
            <person name="Franklin A.B."/>
            <person name="Celniker S.E."/>
        </authorList>
    </citation>
    <scope>NUCLEOTIDE SEQUENCE</scope>
    <source>
        <strain evidence="1">QA-1986 374</strain>
    </source>
</reference>
<protein>
    <recommendedName>
        <fullName evidence="3">DUF4901 domain-containing protein</fullName>
    </recommendedName>
</protein>
<dbReference type="Proteomes" id="UP001059773">
    <property type="component" value="Chromosome"/>
</dbReference>